<evidence type="ECO:0000313" key="5">
    <source>
        <dbReference type="EMBL" id="KAL0151000.1"/>
    </source>
</evidence>
<feature type="region of interest" description="Disordered" evidence="3">
    <location>
        <begin position="328"/>
        <end position="354"/>
    </location>
</feature>
<dbReference type="InterPro" id="IPR043502">
    <property type="entry name" value="DNA/RNA_pol_sf"/>
</dbReference>
<dbReference type="AlphaFoldDB" id="A0ABD0MN27"/>
<gene>
    <name evidence="5" type="ORF">M9458_053727</name>
</gene>
<proteinExistence type="inferred from homology"/>
<protein>
    <recommendedName>
        <fullName evidence="2">ribonuclease H</fullName>
        <ecNumber evidence="2">3.1.26.4</ecNumber>
    </recommendedName>
</protein>
<evidence type="ECO:0000313" key="6">
    <source>
        <dbReference type="Proteomes" id="UP001529510"/>
    </source>
</evidence>
<comment type="similarity">
    <text evidence="1">Belongs to the beta type-B retroviral polymerase family. HERV class-II K(HML-2) pol subfamily.</text>
</comment>
<sequence length="751" mass="82537">MSKICTLCSRPIEALDTHEFCILCLGFAHRSSQCGHLSPEETSPLETSPDSVPPPPASLKSGATLPSRPCRLTAHIADKTYGASGEAVSVLHTMAVLQVFQAQLLESLDEGKEDPEVFKDLRTPADFALKATKKTAQAIGWSMGYMVVLHRHLWLTLTELKDADRRALLNPPVSPSDLFGDAVETIAERFSEAQKRSRAMSHFLLHRAAAQPPPRSRSSSASNRPSKCPPSASISLAPDPEPAARTKPAWQRAPKIQHVPKKDGQQEVPKKHAPVRSKATFLMRAWRFNYGHFGMDTERNREWLHASVSSQTTPVQWYGHVYGSGIQRAGAEARSSQSPCKTRDRSGPAQRERERFQQPLLCRSEESLSLAPRTFTKCVDAALSSLRARGMRVFNYLDDWLILAHSEDVLNSHKRVLLRHLDSLGLCVNVQKSALCPSQSITYLGVHLDSVSMRARLCHERIRDFLIVSSGCFQPGTARSAERISEALRPDGGSRYGVPPRSALYAPPSDMVKNVGSKEGLENGPCLHCGHSQVPERTGAMAGSRSVPPWCPAGSGHMAESCHNGPVDCGLGSSLRRSTSLRPLDRVGENMAHKSPRAESGLLSPSELHHAGDLHALSVNADCMQFGPGDCNVTLKPRSGYVPKSLSMPFRAQVITLPAFTLELAASDATPHRALCPVRALRAYVDRSAHFRQPEQLFVLRSDLLYCLFSRKILSLCRQDSALYSGKGPIHNCRLDWHWPAKSCNFTGVVQ</sequence>
<evidence type="ECO:0000256" key="3">
    <source>
        <dbReference type="SAM" id="MobiDB-lite"/>
    </source>
</evidence>
<dbReference type="EC" id="3.1.26.4" evidence="2"/>
<evidence type="ECO:0000256" key="1">
    <source>
        <dbReference type="ARBA" id="ARBA00010879"/>
    </source>
</evidence>
<dbReference type="Proteomes" id="UP001529510">
    <property type="component" value="Unassembled WGS sequence"/>
</dbReference>
<dbReference type="PANTHER" id="PTHR33050">
    <property type="entry name" value="REVERSE TRANSCRIPTASE DOMAIN-CONTAINING PROTEIN"/>
    <property type="match status" value="1"/>
</dbReference>
<dbReference type="InterPro" id="IPR043128">
    <property type="entry name" value="Rev_trsase/Diguanyl_cyclase"/>
</dbReference>
<comment type="caution">
    <text evidence="5">The sequence shown here is derived from an EMBL/GenBank/DDBJ whole genome shotgun (WGS) entry which is preliminary data.</text>
</comment>
<dbReference type="GO" id="GO:0004523">
    <property type="term" value="F:RNA-DNA hybrid ribonuclease activity"/>
    <property type="evidence" value="ECO:0007669"/>
    <property type="project" value="UniProtKB-EC"/>
</dbReference>
<dbReference type="SUPFAM" id="SSF56672">
    <property type="entry name" value="DNA/RNA polymerases"/>
    <property type="match status" value="1"/>
</dbReference>
<reference evidence="5 6" key="1">
    <citation type="submission" date="2024-05" db="EMBL/GenBank/DDBJ databases">
        <title>Genome sequencing and assembly of Indian major carp, Cirrhinus mrigala (Hamilton, 1822).</title>
        <authorList>
            <person name="Mohindra V."/>
            <person name="Chowdhury L.M."/>
            <person name="Lal K."/>
            <person name="Jena J.K."/>
        </authorList>
    </citation>
    <scope>NUCLEOTIDE SEQUENCE [LARGE SCALE GENOMIC DNA]</scope>
    <source>
        <strain evidence="5">CM1030</strain>
        <tissue evidence="5">Blood</tissue>
    </source>
</reference>
<keyword evidence="6" id="KW-1185">Reference proteome</keyword>
<feature type="compositionally biased region" description="Low complexity" evidence="3">
    <location>
        <begin position="216"/>
        <end position="226"/>
    </location>
</feature>
<feature type="compositionally biased region" description="Polar residues" evidence="3">
    <location>
        <begin position="36"/>
        <end position="50"/>
    </location>
</feature>
<dbReference type="Pfam" id="PF00078">
    <property type="entry name" value="RVT_1"/>
    <property type="match status" value="1"/>
</dbReference>
<evidence type="ECO:0000256" key="2">
    <source>
        <dbReference type="ARBA" id="ARBA00012180"/>
    </source>
</evidence>
<feature type="domain" description="Reverse transcriptase" evidence="4">
    <location>
        <begin position="369"/>
        <end position="448"/>
    </location>
</feature>
<accession>A0ABD0MN27</accession>
<evidence type="ECO:0000259" key="4">
    <source>
        <dbReference type="Pfam" id="PF00078"/>
    </source>
</evidence>
<dbReference type="EMBL" id="JAMKFB020000260">
    <property type="protein sequence ID" value="KAL0151000.1"/>
    <property type="molecule type" value="Genomic_DNA"/>
</dbReference>
<name>A0ABD0MN27_CIRMR</name>
<organism evidence="5 6">
    <name type="scientific">Cirrhinus mrigala</name>
    <name type="common">Mrigala</name>
    <dbReference type="NCBI Taxonomy" id="683832"/>
    <lineage>
        <taxon>Eukaryota</taxon>
        <taxon>Metazoa</taxon>
        <taxon>Chordata</taxon>
        <taxon>Craniata</taxon>
        <taxon>Vertebrata</taxon>
        <taxon>Euteleostomi</taxon>
        <taxon>Actinopterygii</taxon>
        <taxon>Neopterygii</taxon>
        <taxon>Teleostei</taxon>
        <taxon>Ostariophysi</taxon>
        <taxon>Cypriniformes</taxon>
        <taxon>Cyprinidae</taxon>
        <taxon>Labeoninae</taxon>
        <taxon>Labeonini</taxon>
        <taxon>Cirrhinus</taxon>
    </lineage>
</organism>
<feature type="region of interest" description="Disordered" evidence="3">
    <location>
        <begin position="208"/>
        <end position="275"/>
    </location>
</feature>
<feature type="compositionally biased region" description="Basic and acidic residues" evidence="3">
    <location>
        <begin position="260"/>
        <end position="270"/>
    </location>
</feature>
<dbReference type="Gene3D" id="3.30.70.270">
    <property type="match status" value="1"/>
</dbReference>
<feature type="compositionally biased region" description="Basic and acidic residues" evidence="3">
    <location>
        <begin position="341"/>
        <end position="354"/>
    </location>
</feature>
<dbReference type="PANTHER" id="PTHR33050:SF7">
    <property type="entry name" value="RIBONUCLEASE H"/>
    <property type="match status" value="1"/>
</dbReference>
<dbReference type="InterPro" id="IPR000477">
    <property type="entry name" value="RT_dom"/>
</dbReference>
<feature type="region of interest" description="Disordered" evidence="3">
    <location>
        <begin position="36"/>
        <end position="66"/>
    </location>
</feature>
<dbReference type="InterPro" id="IPR052055">
    <property type="entry name" value="Hepadnavirus_pol/RT"/>
</dbReference>